<evidence type="ECO:0000313" key="2">
    <source>
        <dbReference type="Proteomes" id="UP001057402"/>
    </source>
</evidence>
<sequence>MGIYLWALPLMFVLGSLIVIRRSGSSVPSKATLDTVRTDVSLYRVCLMVITWLCILTVDFRVFPRRYAKTETYGTSLMDLGVGSFVLADAFVSRQARHPSTFFNELFSICSCWGIWCPLEFLFHPCRCCGALFSDKCSTTVLRNSRFINIGYQFSLNNGLNTYLLSSDIGSSIISQNKEDATIFSSKIGCLQISKERHGQEEKFGLLHFFWLLAILLNQHVERVSHRMCNLSYVTLVGAVNLQWLAILMLSDYVPGSSSPILEDAFNRNLLASFLVANVLTGLVNLSFDTLFASTTTALLILSAYLYLLSVIAGTLEFYGVRSKFW</sequence>
<evidence type="ECO:0000313" key="1">
    <source>
        <dbReference type="EMBL" id="KAI4369933.1"/>
    </source>
</evidence>
<protein>
    <submittedName>
        <fullName evidence="1">Uncharacterized protein</fullName>
    </submittedName>
</protein>
<dbReference type="EMBL" id="CM042884">
    <property type="protein sequence ID" value="KAI4369933.1"/>
    <property type="molecule type" value="Genomic_DNA"/>
</dbReference>
<organism evidence="1 2">
    <name type="scientific">Melastoma candidum</name>
    <dbReference type="NCBI Taxonomy" id="119954"/>
    <lineage>
        <taxon>Eukaryota</taxon>
        <taxon>Viridiplantae</taxon>
        <taxon>Streptophyta</taxon>
        <taxon>Embryophyta</taxon>
        <taxon>Tracheophyta</taxon>
        <taxon>Spermatophyta</taxon>
        <taxon>Magnoliopsida</taxon>
        <taxon>eudicotyledons</taxon>
        <taxon>Gunneridae</taxon>
        <taxon>Pentapetalae</taxon>
        <taxon>rosids</taxon>
        <taxon>malvids</taxon>
        <taxon>Myrtales</taxon>
        <taxon>Melastomataceae</taxon>
        <taxon>Melastomatoideae</taxon>
        <taxon>Melastomateae</taxon>
        <taxon>Melastoma</taxon>
    </lineage>
</organism>
<keyword evidence="2" id="KW-1185">Reference proteome</keyword>
<gene>
    <name evidence="1" type="ORF">MLD38_018324</name>
</gene>
<name>A0ACB9QXI6_9MYRT</name>
<comment type="caution">
    <text evidence="1">The sequence shown here is derived from an EMBL/GenBank/DDBJ whole genome shotgun (WGS) entry which is preliminary data.</text>
</comment>
<accession>A0ACB9QXI6</accession>
<proteinExistence type="predicted"/>
<reference evidence="2" key="1">
    <citation type="journal article" date="2023" name="Front. Plant Sci.">
        <title>Chromosomal-level genome assembly of Melastoma candidum provides insights into trichome evolution.</title>
        <authorList>
            <person name="Zhong Y."/>
            <person name="Wu W."/>
            <person name="Sun C."/>
            <person name="Zou P."/>
            <person name="Liu Y."/>
            <person name="Dai S."/>
            <person name="Zhou R."/>
        </authorList>
    </citation>
    <scope>NUCLEOTIDE SEQUENCE [LARGE SCALE GENOMIC DNA]</scope>
</reference>
<dbReference type="Proteomes" id="UP001057402">
    <property type="component" value="Chromosome 5"/>
</dbReference>